<proteinExistence type="predicted"/>
<reference evidence="1" key="1">
    <citation type="submission" date="2021-04" db="EMBL/GenBank/DDBJ databases">
        <authorList>
            <person name="Vanwijnsberghe S."/>
        </authorList>
    </citation>
    <scope>NUCLEOTIDE SEQUENCE</scope>
    <source>
        <strain evidence="1">LMG 31841</strain>
    </source>
</reference>
<dbReference type="RefSeq" id="WP_228879297.1">
    <property type="nucleotide sequence ID" value="NZ_CAJQZC010000006.1"/>
</dbReference>
<dbReference type="Proteomes" id="UP000789704">
    <property type="component" value="Unassembled WGS sequence"/>
</dbReference>
<evidence type="ECO:0000313" key="1">
    <source>
        <dbReference type="EMBL" id="CAG4906125.1"/>
    </source>
</evidence>
<organism evidence="1 2">
    <name type="scientific">Paraburkholderia saeva</name>
    <dbReference type="NCBI Taxonomy" id="2777537"/>
    <lineage>
        <taxon>Bacteria</taxon>
        <taxon>Pseudomonadati</taxon>
        <taxon>Pseudomonadota</taxon>
        <taxon>Betaproteobacteria</taxon>
        <taxon>Burkholderiales</taxon>
        <taxon>Burkholderiaceae</taxon>
        <taxon>Paraburkholderia</taxon>
    </lineage>
</organism>
<keyword evidence="2" id="KW-1185">Reference proteome</keyword>
<evidence type="ECO:0000313" key="2">
    <source>
        <dbReference type="Proteomes" id="UP000789704"/>
    </source>
</evidence>
<accession>A0A9N8X2V5</accession>
<sequence length="145" mass="16168">MTNNAGIYYHLEGFEGFDKKIDFNKAKIRGAMRKAGKIVRNRARDDLLKGTSNGAGYPAVRKGTLRNSIGIKISRSGFLVRVRPEKTPGMGKSFYPAYLHYGVRAKSGGWRIEPHENYMVDALQQSETEIESVLRSAFAAAIDIK</sequence>
<name>A0A9N8X2V5_9BURK</name>
<comment type="caution">
    <text evidence="1">The sequence shown here is derived from an EMBL/GenBank/DDBJ whole genome shotgun (WGS) entry which is preliminary data.</text>
</comment>
<gene>
    <name evidence="1" type="ORF">LMG31841_03526</name>
</gene>
<protein>
    <submittedName>
        <fullName evidence="1">Uncharacterized protein</fullName>
    </submittedName>
</protein>
<dbReference type="AlphaFoldDB" id="A0A9N8X2V5"/>
<dbReference type="EMBL" id="CAJQZC010000006">
    <property type="protein sequence ID" value="CAG4906125.1"/>
    <property type="molecule type" value="Genomic_DNA"/>
</dbReference>